<proteinExistence type="predicted"/>
<reference evidence="4 5" key="1">
    <citation type="journal article" date="2019" name="Sci. Rep.">
        <title>A high-quality genome of Eragrostis curvula grass provides insights into Poaceae evolution and supports new strategies to enhance forage quality.</title>
        <authorList>
            <person name="Carballo J."/>
            <person name="Santos B.A.C.M."/>
            <person name="Zappacosta D."/>
            <person name="Garbus I."/>
            <person name="Selva J.P."/>
            <person name="Gallo C.A."/>
            <person name="Diaz A."/>
            <person name="Albertini E."/>
            <person name="Caccamo M."/>
            <person name="Echenique V."/>
        </authorList>
    </citation>
    <scope>NUCLEOTIDE SEQUENCE [LARGE SCALE GENOMIC DNA]</scope>
    <source>
        <strain evidence="5">cv. Victoria</strain>
        <tissue evidence="4">Leaf</tissue>
    </source>
</reference>
<protein>
    <recommendedName>
        <fullName evidence="6">BTB domain-containing protein</fullName>
    </recommendedName>
</protein>
<feature type="domain" description="BTB" evidence="2">
    <location>
        <begin position="182"/>
        <end position="214"/>
    </location>
</feature>
<dbReference type="Pfam" id="PF22486">
    <property type="entry name" value="MATH_2"/>
    <property type="match status" value="1"/>
</dbReference>
<gene>
    <name evidence="4" type="ORF">EJB05_09047</name>
</gene>
<dbReference type="OrthoDB" id="693994at2759"/>
<dbReference type="Gene3D" id="3.30.710.10">
    <property type="entry name" value="Potassium Channel Kv1.1, Chain A"/>
    <property type="match status" value="1"/>
</dbReference>
<dbReference type="GO" id="GO:0016567">
    <property type="term" value="P:protein ubiquitination"/>
    <property type="evidence" value="ECO:0007669"/>
    <property type="project" value="InterPro"/>
</dbReference>
<dbReference type="Gene3D" id="2.60.210.10">
    <property type="entry name" value="Apoptosis, Tumor Necrosis Factor Receptor Associated Protein 2, Chain A"/>
    <property type="match status" value="1"/>
</dbReference>
<evidence type="ECO:0000256" key="1">
    <source>
        <dbReference type="ARBA" id="ARBA00004906"/>
    </source>
</evidence>
<comment type="pathway">
    <text evidence="1">Protein modification; protein ubiquitination.</text>
</comment>
<sequence length="214" mass="24046">MPTSNTKTVSTCAPETEQGTHVFNIVGYSRHRGIGINKFIRSAQFSIGDSQWFGVFYPDGVRNDCVTFGFYLCRPQDTMVRTSFELRLVDQITSLSVLLCKRSSGVFTTTADSANGGFVYLIKRSEFETSRYLRDDRFTIEFSITIIKEVLVPECKSFPKIDVPSSDMAVQFGKLLETKDGADVNFTVGSEIFMAHKLVLATRYLFSKLSFKGL</sequence>
<dbReference type="CDD" id="cd00121">
    <property type="entry name" value="MATH"/>
    <property type="match status" value="1"/>
</dbReference>
<feature type="non-terminal residue" evidence="4">
    <location>
        <position position="1"/>
    </location>
</feature>
<dbReference type="PANTHER" id="PTHR26379:SF438">
    <property type="entry name" value="OS08G0128700 PROTEIN"/>
    <property type="match status" value="1"/>
</dbReference>
<dbReference type="EMBL" id="RWGY01000005">
    <property type="protein sequence ID" value="TVU42628.1"/>
    <property type="molecule type" value="Genomic_DNA"/>
</dbReference>
<keyword evidence="5" id="KW-1185">Reference proteome</keyword>
<dbReference type="PROSITE" id="PS50144">
    <property type="entry name" value="MATH"/>
    <property type="match status" value="1"/>
</dbReference>
<name>A0A5J9W3A8_9POAL</name>
<evidence type="ECO:0000259" key="3">
    <source>
        <dbReference type="PROSITE" id="PS50144"/>
    </source>
</evidence>
<dbReference type="InterPro" id="IPR002083">
    <property type="entry name" value="MATH/TRAF_dom"/>
</dbReference>
<comment type="caution">
    <text evidence="4">The sequence shown here is derived from an EMBL/GenBank/DDBJ whole genome shotgun (WGS) entry which is preliminary data.</text>
</comment>
<dbReference type="InterPro" id="IPR011333">
    <property type="entry name" value="SKP1/BTB/POZ_sf"/>
</dbReference>
<dbReference type="Proteomes" id="UP000324897">
    <property type="component" value="Unassembled WGS sequence"/>
</dbReference>
<dbReference type="InterPro" id="IPR008974">
    <property type="entry name" value="TRAF-like"/>
</dbReference>
<dbReference type="Gramene" id="TVU42628">
    <property type="protein sequence ID" value="TVU42628"/>
    <property type="gene ID" value="EJB05_09047"/>
</dbReference>
<evidence type="ECO:0000259" key="2">
    <source>
        <dbReference type="PROSITE" id="PS50097"/>
    </source>
</evidence>
<evidence type="ECO:0008006" key="6">
    <source>
        <dbReference type="Google" id="ProtNLM"/>
    </source>
</evidence>
<feature type="domain" description="MATH" evidence="3">
    <location>
        <begin position="18"/>
        <end position="144"/>
    </location>
</feature>
<dbReference type="InterPro" id="IPR045005">
    <property type="entry name" value="BPM1-6"/>
</dbReference>
<dbReference type="PROSITE" id="PS50097">
    <property type="entry name" value="BTB"/>
    <property type="match status" value="1"/>
</dbReference>
<dbReference type="InterPro" id="IPR000210">
    <property type="entry name" value="BTB/POZ_dom"/>
</dbReference>
<evidence type="ECO:0000313" key="4">
    <source>
        <dbReference type="EMBL" id="TVU42628.1"/>
    </source>
</evidence>
<dbReference type="PANTHER" id="PTHR26379">
    <property type="entry name" value="BTB/POZ AND MATH DOMAIN-CONTAINING PROTEIN 1"/>
    <property type="match status" value="1"/>
</dbReference>
<evidence type="ECO:0000313" key="5">
    <source>
        <dbReference type="Proteomes" id="UP000324897"/>
    </source>
</evidence>
<accession>A0A5J9W3A8</accession>
<dbReference type="SUPFAM" id="SSF49599">
    <property type="entry name" value="TRAF domain-like"/>
    <property type="match status" value="1"/>
</dbReference>
<dbReference type="AlphaFoldDB" id="A0A5J9W3A8"/>
<organism evidence="4 5">
    <name type="scientific">Eragrostis curvula</name>
    <name type="common">weeping love grass</name>
    <dbReference type="NCBI Taxonomy" id="38414"/>
    <lineage>
        <taxon>Eukaryota</taxon>
        <taxon>Viridiplantae</taxon>
        <taxon>Streptophyta</taxon>
        <taxon>Embryophyta</taxon>
        <taxon>Tracheophyta</taxon>
        <taxon>Spermatophyta</taxon>
        <taxon>Magnoliopsida</taxon>
        <taxon>Liliopsida</taxon>
        <taxon>Poales</taxon>
        <taxon>Poaceae</taxon>
        <taxon>PACMAD clade</taxon>
        <taxon>Chloridoideae</taxon>
        <taxon>Eragrostideae</taxon>
        <taxon>Eragrostidinae</taxon>
        <taxon>Eragrostis</taxon>
    </lineage>
</organism>
<dbReference type="SUPFAM" id="SSF54695">
    <property type="entry name" value="POZ domain"/>
    <property type="match status" value="1"/>
</dbReference>